<feature type="domain" description="Prepilin type IV endopeptidase peptidase" evidence="2">
    <location>
        <begin position="7"/>
        <end position="108"/>
    </location>
</feature>
<sequence length="164" mass="17203">MLIAELVVWFLLIAIGVSDAQKNRIPNKAVLLLLAAVTASLIAHPTGENGLDHVYGGLAAFAVCFALYLGKVMAGGDVKLLAVIGAWLGLSNLGEAAIAIILAGGVVSVFYLMLHVASSGVAWSHQIKGYCLEKVTPGFRSSKPLVIPFAPIIVIGLAYFSYTH</sequence>
<dbReference type="InterPro" id="IPR000045">
    <property type="entry name" value="Prepilin_IV_endopep_pep"/>
</dbReference>
<keyword evidence="1" id="KW-0812">Transmembrane</keyword>
<feature type="transmembrane region" description="Helical" evidence="1">
    <location>
        <begin position="144"/>
        <end position="162"/>
    </location>
</feature>
<feature type="transmembrane region" description="Helical" evidence="1">
    <location>
        <begin position="30"/>
        <end position="47"/>
    </location>
</feature>
<keyword evidence="1" id="KW-1133">Transmembrane helix</keyword>
<dbReference type="Proteomes" id="UP000596337">
    <property type="component" value="Chromosome 1"/>
</dbReference>
<accession>A0AA92LRU7</accession>
<keyword evidence="1" id="KW-0472">Membrane</keyword>
<name>A0AA92LRU7_9VIBR</name>
<dbReference type="GO" id="GO:0004190">
    <property type="term" value="F:aspartic-type endopeptidase activity"/>
    <property type="evidence" value="ECO:0007669"/>
    <property type="project" value="InterPro"/>
</dbReference>
<feature type="transmembrane region" description="Helical" evidence="1">
    <location>
        <begin position="54"/>
        <end position="76"/>
    </location>
</feature>
<evidence type="ECO:0000313" key="3">
    <source>
        <dbReference type="EMBL" id="QRG83472.1"/>
    </source>
</evidence>
<organism evidence="3 4">
    <name type="scientific">Vibrio diabolicus</name>
    <dbReference type="NCBI Taxonomy" id="50719"/>
    <lineage>
        <taxon>Bacteria</taxon>
        <taxon>Pseudomonadati</taxon>
        <taxon>Pseudomonadota</taxon>
        <taxon>Gammaproteobacteria</taxon>
        <taxon>Vibrionales</taxon>
        <taxon>Vibrionaceae</taxon>
        <taxon>Vibrio</taxon>
        <taxon>Vibrio diabolicus subgroup</taxon>
    </lineage>
</organism>
<reference evidence="3 4" key="1">
    <citation type="submission" date="2021-01" db="EMBL/GenBank/DDBJ databases">
        <title>Characterization of a novel blaVMB-2- harboring plasmid in Vibrio diabolicus.</title>
        <authorList>
            <person name="Liu M."/>
        </authorList>
    </citation>
    <scope>NUCLEOTIDE SEQUENCE [LARGE SCALE GENOMIC DNA]</scope>
    <source>
        <strain evidence="3 4">SLV18</strain>
    </source>
</reference>
<proteinExistence type="predicted"/>
<dbReference type="Gene3D" id="1.20.120.1220">
    <property type="match status" value="1"/>
</dbReference>
<dbReference type="GO" id="GO:0016020">
    <property type="term" value="C:membrane"/>
    <property type="evidence" value="ECO:0007669"/>
    <property type="project" value="InterPro"/>
</dbReference>
<dbReference type="RefSeq" id="WP_203346957.1">
    <property type="nucleotide sequence ID" value="NZ_CANMIY010000006.1"/>
</dbReference>
<evidence type="ECO:0000313" key="4">
    <source>
        <dbReference type="Proteomes" id="UP000596337"/>
    </source>
</evidence>
<gene>
    <name evidence="3" type="ORF">JOS67_03980</name>
</gene>
<evidence type="ECO:0000256" key="1">
    <source>
        <dbReference type="SAM" id="Phobius"/>
    </source>
</evidence>
<protein>
    <submittedName>
        <fullName evidence="3">Prepilin peptidase</fullName>
    </submittedName>
</protein>
<dbReference type="AlphaFoldDB" id="A0AA92LRU7"/>
<dbReference type="Pfam" id="PF01478">
    <property type="entry name" value="Peptidase_A24"/>
    <property type="match status" value="1"/>
</dbReference>
<dbReference type="EMBL" id="CP069195">
    <property type="protein sequence ID" value="QRG83472.1"/>
    <property type="molecule type" value="Genomic_DNA"/>
</dbReference>
<evidence type="ECO:0000259" key="2">
    <source>
        <dbReference type="Pfam" id="PF01478"/>
    </source>
</evidence>
<feature type="transmembrane region" description="Helical" evidence="1">
    <location>
        <begin position="96"/>
        <end position="123"/>
    </location>
</feature>